<gene>
    <name evidence="1" type="ORF">HanXRQr2_Chr12g0521161</name>
</gene>
<evidence type="ECO:0000313" key="1">
    <source>
        <dbReference type="EMBL" id="KAF5776158.1"/>
    </source>
</evidence>
<sequence>MFSFKESIAVMKFCTHSATIAAEFTPEAAAAALCSTVAGTPEIIRRFIAAGQSIL</sequence>
<dbReference type="AlphaFoldDB" id="A0A9K3HED4"/>
<name>A0A9K3HED4_HELAN</name>
<dbReference type="EMBL" id="MNCJ02000327">
    <property type="protein sequence ID" value="KAF5776158.1"/>
    <property type="molecule type" value="Genomic_DNA"/>
</dbReference>
<reference evidence="1" key="2">
    <citation type="submission" date="2020-06" db="EMBL/GenBank/DDBJ databases">
        <title>Helianthus annuus Genome sequencing and assembly Release 2.</title>
        <authorList>
            <person name="Gouzy J."/>
            <person name="Langlade N."/>
            <person name="Munos S."/>
        </authorList>
    </citation>
    <scope>NUCLEOTIDE SEQUENCE</scope>
    <source>
        <tissue evidence="1">Leaves</tissue>
    </source>
</reference>
<keyword evidence="2" id="KW-1185">Reference proteome</keyword>
<dbReference type="Proteomes" id="UP000215914">
    <property type="component" value="Unassembled WGS sequence"/>
</dbReference>
<organism evidence="1 2">
    <name type="scientific">Helianthus annuus</name>
    <name type="common">Common sunflower</name>
    <dbReference type="NCBI Taxonomy" id="4232"/>
    <lineage>
        <taxon>Eukaryota</taxon>
        <taxon>Viridiplantae</taxon>
        <taxon>Streptophyta</taxon>
        <taxon>Embryophyta</taxon>
        <taxon>Tracheophyta</taxon>
        <taxon>Spermatophyta</taxon>
        <taxon>Magnoliopsida</taxon>
        <taxon>eudicotyledons</taxon>
        <taxon>Gunneridae</taxon>
        <taxon>Pentapetalae</taxon>
        <taxon>asterids</taxon>
        <taxon>campanulids</taxon>
        <taxon>Asterales</taxon>
        <taxon>Asteraceae</taxon>
        <taxon>Asteroideae</taxon>
        <taxon>Heliantheae alliance</taxon>
        <taxon>Heliantheae</taxon>
        <taxon>Helianthus</taxon>
    </lineage>
</organism>
<evidence type="ECO:0000313" key="2">
    <source>
        <dbReference type="Proteomes" id="UP000215914"/>
    </source>
</evidence>
<dbReference type="Gramene" id="mRNA:HanXRQr2_Chr12g0521161">
    <property type="protein sequence ID" value="CDS:HanXRQr2_Chr12g0521161.1"/>
    <property type="gene ID" value="HanXRQr2_Chr12g0521161"/>
</dbReference>
<accession>A0A9K3HED4</accession>
<proteinExistence type="predicted"/>
<protein>
    <submittedName>
        <fullName evidence="1">Uncharacterized protein</fullName>
    </submittedName>
</protein>
<comment type="caution">
    <text evidence="1">The sequence shown here is derived from an EMBL/GenBank/DDBJ whole genome shotgun (WGS) entry which is preliminary data.</text>
</comment>
<reference evidence="1" key="1">
    <citation type="journal article" date="2017" name="Nature">
        <title>The sunflower genome provides insights into oil metabolism, flowering and Asterid evolution.</title>
        <authorList>
            <person name="Badouin H."/>
            <person name="Gouzy J."/>
            <person name="Grassa C.J."/>
            <person name="Murat F."/>
            <person name="Staton S.E."/>
            <person name="Cottret L."/>
            <person name="Lelandais-Briere C."/>
            <person name="Owens G.L."/>
            <person name="Carrere S."/>
            <person name="Mayjonade B."/>
            <person name="Legrand L."/>
            <person name="Gill N."/>
            <person name="Kane N.C."/>
            <person name="Bowers J.E."/>
            <person name="Hubner S."/>
            <person name="Bellec A."/>
            <person name="Berard A."/>
            <person name="Berges H."/>
            <person name="Blanchet N."/>
            <person name="Boniface M.C."/>
            <person name="Brunel D."/>
            <person name="Catrice O."/>
            <person name="Chaidir N."/>
            <person name="Claudel C."/>
            <person name="Donnadieu C."/>
            <person name="Faraut T."/>
            <person name="Fievet G."/>
            <person name="Helmstetter N."/>
            <person name="King M."/>
            <person name="Knapp S.J."/>
            <person name="Lai Z."/>
            <person name="Le Paslier M.C."/>
            <person name="Lippi Y."/>
            <person name="Lorenzon L."/>
            <person name="Mandel J.R."/>
            <person name="Marage G."/>
            <person name="Marchand G."/>
            <person name="Marquand E."/>
            <person name="Bret-Mestries E."/>
            <person name="Morien E."/>
            <person name="Nambeesan S."/>
            <person name="Nguyen T."/>
            <person name="Pegot-Espagnet P."/>
            <person name="Pouilly N."/>
            <person name="Raftis F."/>
            <person name="Sallet E."/>
            <person name="Schiex T."/>
            <person name="Thomas J."/>
            <person name="Vandecasteele C."/>
            <person name="Vares D."/>
            <person name="Vear F."/>
            <person name="Vautrin S."/>
            <person name="Crespi M."/>
            <person name="Mangin B."/>
            <person name="Burke J.M."/>
            <person name="Salse J."/>
            <person name="Munos S."/>
            <person name="Vincourt P."/>
            <person name="Rieseberg L.H."/>
            <person name="Langlade N.B."/>
        </authorList>
    </citation>
    <scope>NUCLEOTIDE SEQUENCE</scope>
    <source>
        <tissue evidence="1">Leaves</tissue>
    </source>
</reference>